<feature type="domain" description="DNA polymerase III beta sliding clamp central" evidence="10">
    <location>
        <begin position="178"/>
        <end position="321"/>
    </location>
</feature>
<keyword evidence="6" id="KW-0235">DNA replication</keyword>
<dbReference type="SMART" id="SM00480">
    <property type="entry name" value="POL3Bc"/>
    <property type="match status" value="1"/>
</dbReference>
<dbReference type="Pfam" id="PF02768">
    <property type="entry name" value="DNA_pol3_beta_3"/>
    <property type="match status" value="1"/>
</dbReference>
<gene>
    <name evidence="12" type="ORF">JX360_16760</name>
</gene>
<proteinExistence type="inferred from homology"/>
<keyword evidence="8" id="KW-0238">DNA-binding</keyword>
<name>A0ABT0CFI0_THEVL</name>
<evidence type="ECO:0000256" key="4">
    <source>
        <dbReference type="ARBA" id="ARBA00022679"/>
    </source>
</evidence>
<dbReference type="Proteomes" id="UP000830835">
    <property type="component" value="Unassembled WGS sequence"/>
</dbReference>
<dbReference type="InterPro" id="IPR022634">
    <property type="entry name" value="DNA_polIII_beta_N"/>
</dbReference>
<dbReference type="Pfam" id="PF00712">
    <property type="entry name" value="DNA_pol3_beta"/>
    <property type="match status" value="1"/>
</dbReference>
<keyword evidence="7" id="KW-0239">DNA-directed DNA polymerase</keyword>
<dbReference type="PANTHER" id="PTHR30478">
    <property type="entry name" value="DNA POLYMERASE III SUBUNIT BETA"/>
    <property type="match status" value="1"/>
</dbReference>
<dbReference type="InterPro" id="IPR001001">
    <property type="entry name" value="DNA_polIII_beta"/>
</dbReference>
<dbReference type="PANTHER" id="PTHR30478:SF0">
    <property type="entry name" value="BETA SLIDING CLAMP"/>
    <property type="match status" value="1"/>
</dbReference>
<evidence type="ECO:0000313" key="13">
    <source>
        <dbReference type="Proteomes" id="UP000830835"/>
    </source>
</evidence>
<organism evidence="12 13">
    <name type="scientific">Thermostichus vulcanus str. 'Rupite'</name>
    <dbReference type="NCBI Taxonomy" id="2813851"/>
    <lineage>
        <taxon>Bacteria</taxon>
        <taxon>Bacillati</taxon>
        <taxon>Cyanobacteriota</taxon>
        <taxon>Cyanophyceae</taxon>
        <taxon>Thermostichales</taxon>
        <taxon>Thermostichaceae</taxon>
        <taxon>Thermostichus</taxon>
    </lineage>
</organism>
<evidence type="ECO:0000256" key="2">
    <source>
        <dbReference type="ARBA" id="ARBA00010752"/>
    </source>
</evidence>
<dbReference type="EC" id="2.7.7.7" evidence="12"/>
<dbReference type="Pfam" id="PF02767">
    <property type="entry name" value="DNA_pol3_beta_2"/>
    <property type="match status" value="1"/>
</dbReference>
<keyword evidence="3" id="KW-0963">Cytoplasm</keyword>
<evidence type="ECO:0000259" key="11">
    <source>
        <dbReference type="Pfam" id="PF02768"/>
    </source>
</evidence>
<evidence type="ECO:0000256" key="1">
    <source>
        <dbReference type="ARBA" id="ARBA00004496"/>
    </source>
</evidence>
<evidence type="ECO:0000256" key="7">
    <source>
        <dbReference type="ARBA" id="ARBA00022932"/>
    </source>
</evidence>
<dbReference type="InterPro" id="IPR046938">
    <property type="entry name" value="DNA_clamp_sf"/>
</dbReference>
<evidence type="ECO:0000256" key="5">
    <source>
        <dbReference type="ARBA" id="ARBA00022695"/>
    </source>
</evidence>
<dbReference type="SUPFAM" id="SSF55979">
    <property type="entry name" value="DNA clamp"/>
    <property type="match status" value="3"/>
</dbReference>
<feature type="domain" description="DNA polymerase III beta sliding clamp N-terminal" evidence="9">
    <location>
        <begin position="42"/>
        <end position="162"/>
    </location>
</feature>
<protein>
    <submittedName>
        <fullName evidence="12">DNA polymerase III subunit beta</fullName>
        <ecNumber evidence="12">2.7.7.7</ecNumber>
    </submittedName>
</protein>
<reference evidence="12" key="1">
    <citation type="submission" date="2021-02" db="EMBL/GenBank/DDBJ databases">
        <title>The CRISPR/cas machinery reduction and long-range gene transfer in the hot spring cyanobacterium Synechococcus.</title>
        <authorList>
            <person name="Dvorak P."/>
            <person name="Jahodarova E."/>
            <person name="Hasler P."/>
            <person name="Poulickova A."/>
        </authorList>
    </citation>
    <scope>NUCLEOTIDE SEQUENCE</scope>
    <source>
        <strain evidence="12">Rupite</strain>
    </source>
</reference>
<feature type="domain" description="DNA polymerase III beta sliding clamp C-terminal" evidence="11">
    <location>
        <begin position="323"/>
        <end position="444"/>
    </location>
</feature>
<dbReference type="Gene3D" id="3.10.150.10">
    <property type="entry name" value="DNA Polymerase III, subunit A, domain 2"/>
    <property type="match status" value="1"/>
</dbReference>
<evidence type="ECO:0000256" key="8">
    <source>
        <dbReference type="ARBA" id="ARBA00023125"/>
    </source>
</evidence>
<evidence type="ECO:0000259" key="9">
    <source>
        <dbReference type="Pfam" id="PF00712"/>
    </source>
</evidence>
<comment type="caution">
    <text evidence="12">The sequence shown here is derived from an EMBL/GenBank/DDBJ whole genome shotgun (WGS) entry which is preliminary data.</text>
</comment>
<keyword evidence="5 12" id="KW-0548">Nucleotidyltransferase</keyword>
<dbReference type="NCBIfam" id="TIGR00663">
    <property type="entry name" value="dnan"/>
    <property type="match status" value="1"/>
</dbReference>
<dbReference type="GO" id="GO:0003887">
    <property type="term" value="F:DNA-directed DNA polymerase activity"/>
    <property type="evidence" value="ECO:0007669"/>
    <property type="project" value="UniProtKB-EC"/>
</dbReference>
<evidence type="ECO:0000259" key="10">
    <source>
        <dbReference type="Pfam" id="PF02767"/>
    </source>
</evidence>
<comment type="similarity">
    <text evidence="2">Belongs to the beta sliding clamp family.</text>
</comment>
<evidence type="ECO:0000313" key="12">
    <source>
        <dbReference type="EMBL" id="MCJ2544536.1"/>
    </source>
</evidence>
<dbReference type="InterPro" id="IPR022637">
    <property type="entry name" value="DNA_polIII_beta_cen"/>
</dbReference>
<evidence type="ECO:0000256" key="3">
    <source>
        <dbReference type="ARBA" id="ARBA00022490"/>
    </source>
</evidence>
<evidence type="ECO:0000256" key="6">
    <source>
        <dbReference type="ARBA" id="ARBA00022705"/>
    </source>
</evidence>
<keyword evidence="4 12" id="KW-0808">Transferase</keyword>
<comment type="subcellular location">
    <subcellularLocation>
        <location evidence="1">Cytoplasm</location>
    </subcellularLocation>
</comment>
<keyword evidence="13" id="KW-1185">Reference proteome</keyword>
<sequence>MVQAQRPTDNTERQRVKETAFLSPSRFGKGSEEDPAHSIFLSLTCEQADLSHHLASVSRAVASRPALPVLANVLLEADADTQRVALTAFDLNLGIRSEFDAQVEHSARTTLPAKLFSDIVSRLPSGKITLSQLREDAPVTLTSAAGQYQMQGLSAEDYPTLPEVGAGDGSEPTQALELNIENLLQGIGQTLFAASADETKQVLTGVHVKLLAGDPPLLEFAATDGHRLATVQTELRELHFENSDGIPSEWSGQNPGGVGLDFTIPARTLRELERILSNQAAARASGTESFTVQLRFDRAQVQFGLDRHLITSRLLDGQYPDYKRLIPSQFERQVTLERRPLMESLERVGVFAAQKNDIIKFQLSAATQTLQISTEAPDVGSGQESLPVQMSGPDLELAFNVRYLLDALKVFHTQQVSLELNGATQPAIWKPIGAMRLCYLVMPVQLRAT</sequence>
<dbReference type="InterPro" id="IPR022635">
    <property type="entry name" value="DNA_polIII_beta_C"/>
</dbReference>
<dbReference type="EMBL" id="JAFIRA010000076">
    <property type="protein sequence ID" value="MCJ2544536.1"/>
    <property type="molecule type" value="Genomic_DNA"/>
</dbReference>
<accession>A0ABT0CFI0</accession>
<dbReference type="CDD" id="cd00140">
    <property type="entry name" value="beta_clamp"/>
    <property type="match status" value="1"/>
</dbReference>
<dbReference type="Gene3D" id="3.70.10.10">
    <property type="match status" value="1"/>
</dbReference>